<name>A0A0M1P6K9_9BACL</name>
<reference evidence="3" key="1">
    <citation type="submission" date="2015-08" db="EMBL/GenBank/DDBJ databases">
        <title>Genome sequencing project for genomic taxonomy and phylogenomics of Bacillus-like bacteria.</title>
        <authorList>
            <person name="Liu B."/>
            <person name="Wang J."/>
            <person name="Zhu Y."/>
            <person name="Liu G."/>
            <person name="Chen Q."/>
            <person name="Chen Z."/>
            <person name="Lan J."/>
            <person name="Che J."/>
            <person name="Ge C."/>
            <person name="Shi H."/>
            <person name="Pan Z."/>
            <person name="Liu X."/>
        </authorList>
    </citation>
    <scope>NUCLEOTIDE SEQUENCE [LARGE SCALE GENOMIC DNA]</scope>
    <source>
        <strain evidence="3">FJAT-22460</strain>
    </source>
</reference>
<dbReference type="PIRSF" id="PIRSF034852">
    <property type="entry name" value="UCP034852"/>
    <property type="match status" value="1"/>
</dbReference>
<keyword evidence="3" id="KW-1185">Reference proteome</keyword>
<evidence type="ECO:0008006" key="4">
    <source>
        <dbReference type="Google" id="ProtNLM"/>
    </source>
</evidence>
<accession>A0A0M1P6K9</accession>
<comment type="caution">
    <text evidence="2">The sequence shown here is derived from an EMBL/GenBank/DDBJ whole genome shotgun (WGS) entry which is preliminary data.</text>
</comment>
<proteinExistence type="inferred from homology"/>
<organism evidence="2 3">
    <name type="scientific">Paenibacillus solani</name>
    <dbReference type="NCBI Taxonomy" id="1705565"/>
    <lineage>
        <taxon>Bacteria</taxon>
        <taxon>Bacillati</taxon>
        <taxon>Bacillota</taxon>
        <taxon>Bacilli</taxon>
        <taxon>Bacillales</taxon>
        <taxon>Paenibacillaceae</taxon>
        <taxon>Paenibacillus</taxon>
    </lineage>
</organism>
<dbReference type="Proteomes" id="UP000036932">
    <property type="component" value="Unassembled WGS sequence"/>
</dbReference>
<dbReference type="PATRIC" id="fig|1705565.3.peg.4578"/>
<comment type="similarity">
    <text evidence="1">Belongs to the HesB/IscA family.</text>
</comment>
<dbReference type="InterPro" id="IPR008326">
    <property type="entry name" value="PdhI-like"/>
</dbReference>
<dbReference type="AlphaFoldDB" id="A0A0M1P6K9"/>
<evidence type="ECO:0000313" key="2">
    <source>
        <dbReference type="EMBL" id="KOR89920.1"/>
    </source>
</evidence>
<dbReference type="EMBL" id="LIUT01000001">
    <property type="protein sequence ID" value="KOR89920.1"/>
    <property type="molecule type" value="Genomic_DNA"/>
</dbReference>
<evidence type="ECO:0000313" key="3">
    <source>
        <dbReference type="Proteomes" id="UP000036932"/>
    </source>
</evidence>
<dbReference type="OrthoDB" id="1645729at2"/>
<evidence type="ECO:0000256" key="1">
    <source>
        <dbReference type="ARBA" id="ARBA00006718"/>
    </source>
</evidence>
<dbReference type="InterPro" id="IPR035903">
    <property type="entry name" value="HesB-like_dom_sf"/>
</dbReference>
<sequence length="101" mass="11784">MQIQVSDQAARWYKRELDLQAGTFVRFFPRYSSGGGLHPGFSLGISVEEPREAGLTERSEELTFFMEEQDLWYLKGYSLRVKYEESLDDILYIYEEEGAVN</sequence>
<dbReference type="SUPFAM" id="SSF89360">
    <property type="entry name" value="HesB-like domain"/>
    <property type="match status" value="1"/>
</dbReference>
<dbReference type="RefSeq" id="WP_054402915.1">
    <property type="nucleotide sequence ID" value="NZ_LIUT01000001.1"/>
</dbReference>
<protein>
    <recommendedName>
        <fullName evidence="4">HesB/YadR/YfhF family protein</fullName>
    </recommendedName>
</protein>
<gene>
    <name evidence="2" type="ORF">AM231_12765</name>
</gene>